<dbReference type="EMBL" id="OBMQ01000004">
    <property type="protein sequence ID" value="SOC05639.1"/>
    <property type="molecule type" value="Genomic_DNA"/>
</dbReference>
<dbReference type="PANTHER" id="PTHR41263:SF1">
    <property type="entry name" value="ASPARTYL-PHOSPHATE PHOSPHATASE YISI"/>
    <property type="match status" value="1"/>
</dbReference>
<evidence type="ECO:0000313" key="1">
    <source>
        <dbReference type="EMBL" id="SOC05639.1"/>
    </source>
</evidence>
<dbReference type="Pfam" id="PF09388">
    <property type="entry name" value="SpoOE-like"/>
    <property type="match status" value="1"/>
</dbReference>
<dbReference type="SUPFAM" id="SSF140500">
    <property type="entry name" value="BAS1536-like"/>
    <property type="match status" value="1"/>
</dbReference>
<dbReference type="GO" id="GO:0043937">
    <property type="term" value="P:regulation of sporulation"/>
    <property type="evidence" value="ECO:0007669"/>
    <property type="project" value="InterPro"/>
</dbReference>
<dbReference type="Proteomes" id="UP000219636">
    <property type="component" value="Unassembled WGS sequence"/>
</dbReference>
<evidence type="ECO:0000313" key="2">
    <source>
        <dbReference type="Proteomes" id="UP000219636"/>
    </source>
</evidence>
<proteinExistence type="predicted"/>
<dbReference type="Gene3D" id="4.10.280.10">
    <property type="entry name" value="Helix-loop-helix DNA-binding domain"/>
    <property type="match status" value="1"/>
</dbReference>
<dbReference type="RefSeq" id="WP_097073051.1">
    <property type="nucleotide sequence ID" value="NZ_OBMQ01000004.1"/>
</dbReference>
<organism evidence="1 2">
    <name type="scientific">Ureibacillus xyleni</name>
    <dbReference type="NCBI Taxonomy" id="614648"/>
    <lineage>
        <taxon>Bacteria</taxon>
        <taxon>Bacillati</taxon>
        <taxon>Bacillota</taxon>
        <taxon>Bacilli</taxon>
        <taxon>Bacillales</taxon>
        <taxon>Caryophanaceae</taxon>
        <taxon>Ureibacillus</taxon>
    </lineage>
</organism>
<accession>A0A285SCX2</accession>
<dbReference type="GO" id="GO:0046983">
    <property type="term" value="F:protein dimerization activity"/>
    <property type="evidence" value="ECO:0007669"/>
    <property type="project" value="InterPro"/>
</dbReference>
<protein>
    <submittedName>
        <fullName evidence="1">Stage 0 sporulation regulatory protein</fullName>
    </submittedName>
</protein>
<dbReference type="InterPro" id="IPR053028">
    <property type="entry name" value="Spo0E-like_phosphatase"/>
</dbReference>
<dbReference type="PANTHER" id="PTHR41263">
    <property type="entry name" value="ASPARTYL-PHOSPHATE PHOSPHATASE YISI"/>
    <property type="match status" value="1"/>
</dbReference>
<dbReference type="OrthoDB" id="2973153at2"/>
<gene>
    <name evidence="1" type="ORF">SAMN05880501_10490</name>
</gene>
<dbReference type="InterPro" id="IPR036638">
    <property type="entry name" value="HLH_DNA-bd_sf"/>
</dbReference>
<reference evidence="2" key="1">
    <citation type="submission" date="2017-08" db="EMBL/GenBank/DDBJ databases">
        <authorList>
            <person name="Varghese N."/>
            <person name="Submissions S."/>
        </authorList>
    </citation>
    <scope>NUCLEOTIDE SEQUENCE [LARGE SCALE GENOMIC DNA]</scope>
    <source>
        <strain evidence="2">JC22</strain>
    </source>
</reference>
<sequence>MKSKFYKQVLRLLIEMKRKDMYKKAHTFGFTHPETVSCSQELDTLLNLYSHQVA</sequence>
<dbReference type="AlphaFoldDB" id="A0A285SCX2"/>
<keyword evidence="2" id="KW-1185">Reference proteome</keyword>
<dbReference type="InterPro" id="IPR037208">
    <property type="entry name" value="Spo0E-like_sf"/>
</dbReference>
<dbReference type="InterPro" id="IPR018540">
    <property type="entry name" value="Spo0E-like"/>
</dbReference>
<name>A0A285SCX2_9BACL</name>